<accession>A0A1F8EHF4</accession>
<feature type="transmembrane region" description="Helical" evidence="1">
    <location>
        <begin position="117"/>
        <end position="135"/>
    </location>
</feature>
<dbReference type="EMBL" id="MGJD01000024">
    <property type="protein sequence ID" value="OGN00265.1"/>
    <property type="molecule type" value="Genomic_DNA"/>
</dbReference>
<gene>
    <name evidence="2" type="ORF">A2650_04505</name>
</gene>
<keyword evidence="1" id="KW-0812">Transmembrane</keyword>
<sequence length="178" mass="20378">MSRFLSKLSPEWSLRIGLGAMYVYSGIDIIRHPTSWFWAVRPLLKWLPASIQASLGTSEVMTRYLIVQGIGELALAFLFLAWFLPKYLVKWAALFSVLEFAGILLLLPINAITFRDIGLLGAFLALWLMLMRRSFDMPAEQHEPEGLKRAEYHDLPSLKKNASGEPVVETFEEFMREK</sequence>
<feature type="transmembrane region" description="Helical" evidence="1">
    <location>
        <begin position="64"/>
        <end position="84"/>
    </location>
</feature>
<proteinExistence type="predicted"/>
<evidence type="ECO:0000313" key="3">
    <source>
        <dbReference type="Proteomes" id="UP000177117"/>
    </source>
</evidence>
<keyword evidence="1" id="KW-1133">Transmembrane helix</keyword>
<keyword evidence="1" id="KW-0472">Membrane</keyword>
<feature type="transmembrane region" description="Helical" evidence="1">
    <location>
        <begin position="91"/>
        <end position="111"/>
    </location>
</feature>
<comment type="caution">
    <text evidence="2">The sequence shown here is derived from an EMBL/GenBank/DDBJ whole genome shotgun (WGS) entry which is preliminary data.</text>
</comment>
<organism evidence="2 3">
    <name type="scientific">Candidatus Yanofskybacteria bacterium RIFCSPHIGHO2_01_FULL_41_53</name>
    <dbReference type="NCBI Taxonomy" id="1802663"/>
    <lineage>
        <taxon>Bacteria</taxon>
        <taxon>Candidatus Yanofskyibacteriota</taxon>
    </lineage>
</organism>
<name>A0A1F8EHF4_9BACT</name>
<protein>
    <recommendedName>
        <fullName evidence="4">DoxX family protein</fullName>
    </recommendedName>
</protein>
<evidence type="ECO:0000256" key="1">
    <source>
        <dbReference type="SAM" id="Phobius"/>
    </source>
</evidence>
<reference evidence="2 3" key="1">
    <citation type="journal article" date="2016" name="Nat. Commun.">
        <title>Thousands of microbial genomes shed light on interconnected biogeochemical processes in an aquifer system.</title>
        <authorList>
            <person name="Anantharaman K."/>
            <person name="Brown C.T."/>
            <person name="Hug L.A."/>
            <person name="Sharon I."/>
            <person name="Castelle C.J."/>
            <person name="Probst A.J."/>
            <person name="Thomas B.C."/>
            <person name="Singh A."/>
            <person name="Wilkins M.J."/>
            <person name="Karaoz U."/>
            <person name="Brodie E.L."/>
            <person name="Williams K.H."/>
            <person name="Hubbard S.S."/>
            <person name="Banfield J.F."/>
        </authorList>
    </citation>
    <scope>NUCLEOTIDE SEQUENCE [LARGE SCALE GENOMIC DNA]</scope>
</reference>
<dbReference type="AlphaFoldDB" id="A0A1F8EHF4"/>
<evidence type="ECO:0000313" key="2">
    <source>
        <dbReference type="EMBL" id="OGN00265.1"/>
    </source>
</evidence>
<evidence type="ECO:0008006" key="4">
    <source>
        <dbReference type="Google" id="ProtNLM"/>
    </source>
</evidence>
<dbReference type="Proteomes" id="UP000177117">
    <property type="component" value="Unassembled WGS sequence"/>
</dbReference>